<dbReference type="AlphaFoldDB" id="A0AAE0P231"/>
<feature type="compositionally biased region" description="Basic and acidic residues" evidence="8">
    <location>
        <begin position="131"/>
        <end position="142"/>
    </location>
</feature>
<evidence type="ECO:0000256" key="2">
    <source>
        <dbReference type="ARBA" id="ARBA00010386"/>
    </source>
</evidence>
<dbReference type="EMBL" id="JAUTDP010000012">
    <property type="protein sequence ID" value="KAK3391948.1"/>
    <property type="molecule type" value="Genomic_DNA"/>
</dbReference>
<evidence type="ECO:0000256" key="3">
    <source>
        <dbReference type="ARBA" id="ARBA00022664"/>
    </source>
</evidence>
<accession>A0AAE0P231</accession>
<feature type="compositionally biased region" description="Basic and acidic residues" evidence="8">
    <location>
        <begin position="294"/>
        <end position="304"/>
    </location>
</feature>
<feature type="domain" description="Pinin/SDK/MemA protein" evidence="9">
    <location>
        <begin position="139"/>
        <end position="254"/>
    </location>
</feature>
<organism evidence="10 11">
    <name type="scientific">Sordaria brevicollis</name>
    <dbReference type="NCBI Taxonomy" id="83679"/>
    <lineage>
        <taxon>Eukaryota</taxon>
        <taxon>Fungi</taxon>
        <taxon>Dikarya</taxon>
        <taxon>Ascomycota</taxon>
        <taxon>Pezizomycotina</taxon>
        <taxon>Sordariomycetes</taxon>
        <taxon>Sordariomycetidae</taxon>
        <taxon>Sordariales</taxon>
        <taxon>Sordariaceae</taxon>
        <taxon>Sordaria</taxon>
    </lineage>
</organism>
<evidence type="ECO:0000256" key="1">
    <source>
        <dbReference type="ARBA" id="ARBA00004123"/>
    </source>
</evidence>
<dbReference type="GO" id="GO:0071013">
    <property type="term" value="C:catalytic step 2 spliceosome"/>
    <property type="evidence" value="ECO:0007669"/>
    <property type="project" value="TreeGrafter"/>
</dbReference>
<feature type="region of interest" description="Disordered" evidence="8">
    <location>
        <begin position="267"/>
        <end position="382"/>
    </location>
</feature>
<dbReference type="GO" id="GO:0008380">
    <property type="term" value="P:RNA splicing"/>
    <property type="evidence" value="ECO:0007669"/>
    <property type="project" value="UniProtKB-KW"/>
</dbReference>
<comment type="similarity">
    <text evidence="2">Belongs to the pinin family.</text>
</comment>
<feature type="compositionally biased region" description="Polar residues" evidence="8">
    <location>
        <begin position="153"/>
        <end position="163"/>
    </location>
</feature>
<evidence type="ECO:0000256" key="4">
    <source>
        <dbReference type="ARBA" id="ARBA00023015"/>
    </source>
</evidence>
<name>A0AAE0P231_SORBR</name>
<dbReference type="InterPro" id="IPR039853">
    <property type="entry name" value="Pinin"/>
</dbReference>
<gene>
    <name evidence="10" type="ORF">B0T20DRAFT_69538</name>
</gene>
<evidence type="ECO:0000256" key="7">
    <source>
        <dbReference type="ARBA" id="ARBA00023242"/>
    </source>
</evidence>
<feature type="compositionally biased region" description="Basic and acidic residues" evidence="8">
    <location>
        <begin position="80"/>
        <end position="98"/>
    </location>
</feature>
<dbReference type="PANTHER" id="PTHR12707:SF0">
    <property type="entry name" value="PININ"/>
    <property type="match status" value="1"/>
</dbReference>
<reference evidence="10" key="2">
    <citation type="submission" date="2023-07" db="EMBL/GenBank/DDBJ databases">
        <authorList>
            <consortium name="Lawrence Berkeley National Laboratory"/>
            <person name="Haridas S."/>
            <person name="Hensen N."/>
            <person name="Bonometti L."/>
            <person name="Westerberg I."/>
            <person name="Brannstrom I.O."/>
            <person name="Guillou S."/>
            <person name="Cros-Aarteil S."/>
            <person name="Calhoun S."/>
            <person name="Kuo A."/>
            <person name="Mondo S."/>
            <person name="Pangilinan J."/>
            <person name="Riley R."/>
            <person name="LaButti K."/>
            <person name="Andreopoulos B."/>
            <person name="Lipzen A."/>
            <person name="Chen C."/>
            <person name="Yanf M."/>
            <person name="Daum C."/>
            <person name="Ng V."/>
            <person name="Clum A."/>
            <person name="Steindorff A."/>
            <person name="Ohm R."/>
            <person name="Martin F."/>
            <person name="Silar P."/>
            <person name="Natvig D."/>
            <person name="Lalanne C."/>
            <person name="Gautier V."/>
            <person name="Ament-velasquez S.L."/>
            <person name="Kruys A."/>
            <person name="Hutchinson M.I."/>
            <person name="Powell A.J."/>
            <person name="Barry K."/>
            <person name="Miller A.N."/>
            <person name="Grigoriev I.V."/>
            <person name="Debuchy R."/>
            <person name="Gladieux P."/>
            <person name="Thoren M.H."/>
            <person name="Johannesson H."/>
        </authorList>
    </citation>
    <scope>NUCLEOTIDE SEQUENCE</scope>
    <source>
        <strain evidence="10">FGSC 1904</strain>
    </source>
</reference>
<dbReference type="Proteomes" id="UP001281003">
    <property type="component" value="Unassembled WGS sequence"/>
</dbReference>
<evidence type="ECO:0000313" key="10">
    <source>
        <dbReference type="EMBL" id="KAK3391948.1"/>
    </source>
</evidence>
<feature type="compositionally biased region" description="Basic and acidic residues" evidence="8">
    <location>
        <begin position="31"/>
        <end position="65"/>
    </location>
</feature>
<dbReference type="Pfam" id="PF04696">
    <property type="entry name" value="Pinin_SDK_memA"/>
    <property type="match status" value="1"/>
</dbReference>
<evidence type="ECO:0000256" key="5">
    <source>
        <dbReference type="ARBA" id="ARBA00023163"/>
    </source>
</evidence>
<evidence type="ECO:0000256" key="8">
    <source>
        <dbReference type="SAM" id="MobiDB-lite"/>
    </source>
</evidence>
<keyword evidence="3" id="KW-0507">mRNA processing</keyword>
<feature type="compositionally biased region" description="Basic and acidic residues" evidence="8">
    <location>
        <begin position="109"/>
        <end position="118"/>
    </location>
</feature>
<keyword evidence="11" id="KW-1185">Reference proteome</keyword>
<proteinExistence type="inferred from homology"/>
<keyword evidence="4" id="KW-0805">Transcription regulation</keyword>
<feature type="compositionally biased region" description="Polar residues" evidence="8">
    <location>
        <begin position="67"/>
        <end position="79"/>
    </location>
</feature>
<evidence type="ECO:0000256" key="6">
    <source>
        <dbReference type="ARBA" id="ARBA00023187"/>
    </source>
</evidence>
<feature type="compositionally biased region" description="Low complexity" evidence="8">
    <location>
        <begin position="335"/>
        <end position="344"/>
    </location>
</feature>
<sequence length="382" mass="43198">MMETEPQDLAPQKRKASSSPAPEDAVAAKRTKLEDENVQDKVRETVDGEAKPENGKTEEPAKESTEEPVNTTKENQAESNTKDEDRPMETDAVARADETTVQSPVSARGESDAQREQARPPSQKALISPEQSRKNVSMEEKKRGRRLFGGLLNTLSQTAPNKAQQNRRKEMERRQQERVQQQRVEDDRRRTDLLAERRRFRDAKQVDFEERMMHRRHEKMLVLAHSLRTVSEPVVYYKPWELTKEQERIIDEQICEAEETIAREVRQFEAKHGRPPKTQVKVEPRTKSPPPSNHADEGARKEQDQVGEQPNKSSEDANHGADPSLPSDGMPPPTAAATVPPSTTMGDDKGVTAASIDTTIHGHDHDHDGDEMIQDGEDMVIY</sequence>
<evidence type="ECO:0000313" key="11">
    <source>
        <dbReference type="Proteomes" id="UP001281003"/>
    </source>
</evidence>
<keyword evidence="6" id="KW-0508">mRNA splicing</keyword>
<feature type="compositionally biased region" description="Basic and acidic residues" evidence="8">
    <location>
        <begin position="360"/>
        <end position="370"/>
    </location>
</feature>
<reference evidence="10" key="1">
    <citation type="journal article" date="2023" name="Mol. Phylogenet. Evol.">
        <title>Genome-scale phylogeny and comparative genomics of the fungal order Sordariales.</title>
        <authorList>
            <person name="Hensen N."/>
            <person name="Bonometti L."/>
            <person name="Westerberg I."/>
            <person name="Brannstrom I.O."/>
            <person name="Guillou S."/>
            <person name="Cros-Aarteil S."/>
            <person name="Calhoun S."/>
            <person name="Haridas S."/>
            <person name="Kuo A."/>
            <person name="Mondo S."/>
            <person name="Pangilinan J."/>
            <person name="Riley R."/>
            <person name="LaButti K."/>
            <person name="Andreopoulos B."/>
            <person name="Lipzen A."/>
            <person name="Chen C."/>
            <person name="Yan M."/>
            <person name="Daum C."/>
            <person name="Ng V."/>
            <person name="Clum A."/>
            <person name="Steindorff A."/>
            <person name="Ohm R.A."/>
            <person name="Martin F."/>
            <person name="Silar P."/>
            <person name="Natvig D.O."/>
            <person name="Lalanne C."/>
            <person name="Gautier V."/>
            <person name="Ament-Velasquez S.L."/>
            <person name="Kruys A."/>
            <person name="Hutchinson M.I."/>
            <person name="Powell A.J."/>
            <person name="Barry K."/>
            <person name="Miller A.N."/>
            <person name="Grigoriev I.V."/>
            <person name="Debuchy R."/>
            <person name="Gladieux P."/>
            <person name="Hiltunen Thoren M."/>
            <person name="Johannesson H."/>
        </authorList>
    </citation>
    <scope>NUCLEOTIDE SEQUENCE</scope>
    <source>
        <strain evidence="10">FGSC 1904</strain>
    </source>
</reference>
<comment type="caution">
    <text evidence="10">The sequence shown here is derived from an EMBL/GenBank/DDBJ whole genome shotgun (WGS) entry which is preliminary data.</text>
</comment>
<protein>
    <submittedName>
        <fullName evidence="10">Pinin/SDK/memA/ protein conserved region-domain-containing protein</fullName>
    </submittedName>
</protein>
<feature type="compositionally biased region" description="Acidic residues" evidence="8">
    <location>
        <begin position="371"/>
        <end position="382"/>
    </location>
</feature>
<dbReference type="InterPro" id="IPR006786">
    <property type="entry name" value="Pinin_SDK_MemA"/>
</dbReference>
<keyword evidence="7" id="KW-0539">Nucleus</keyword>
<evidence type="ECO:0000259" key="9">
    <source>
        <dbReference type="Pfam" id="PF04696"/>
    </source>
</evidence>
<keyword evidence="5" id="KW-0804">Transcription</keyword>
<dbReference type="PANTHER" id="PTHR12707">
    <property type="entry name" value="PINN"/>
    <property type="match status" value="1"/>
</dbReference>
<comment type="subcellular location">
    <subcellularLocation>
        <location evidence="1">Nucleus</location>
    </subcellularLocation>
</comment>
<feature type="compositionally biased region" description="Basic and acidic residues" evidence="8">
    <location>
        <begin position="167"/>
        <end position="177"/>
    </location>
</feature>
<dbReference type="GO" id="GO:0006397">
    <property type="term" value="P:mRNA processing"/>
    <property type="evidence" value="ECO:0007669"/>
    <property type="project" value="UniProtKB-KW"/>
</dbReference>
<feature type="region of interest" description="Disordered" evidence="8">
    <location>
        <begin position="1"/>
        <end position="188"/>
    </location>
</feature>